<evidence type="ECO:0000256" key="4">
    <source>
        <dbReference type="ARBA" id="ARBA00022989"/>
    </source>
</evidence>
<evidence type="ECO:0000256" key="7">
    <source>
        <dbReference type="ARBA" id="ARBA00035120"/>
    </source>
</evidence>
<sequence>MNLLSLIYVGAGGCVGSVLRYIISLWFNEKFPNSFVPYGTLLVNVVGSFLLGVILEFSLHGDLSYNVRLFLTTGIMGGLTTFSTFSYETVALINSALYSQAIANVALNLGLGLGGALAGISLVRLIFKF</sequence>
<keyword evidence="6 9" id="KW-0407">Ion channel</keyword>
<keyword evidence="9" id="KW-0915">Sodium</keyword>
<dbReference type="GO" id="GO:0046872">
    <property type="term" value="F:metal ion binding"/>
    <property type="evidence" value="ECO:0007669"/>
    <property type="project" value="UniProtKB-KW"/>
</dbReference>
<evidence type="ECO:0000256" key="1">
    <source>
        <dbReference type="ARBA" id="ARBA00004651"/>
    </source>
</evidence>
<evidence type="ECO:0000256" key="8">
    <source>
        <dbReference type="ARBA" id="ARBA00035585"/>
    </source>
</evidence>
<keyword evidence="9" id="KW-0479">Metal-binding</keyword>
<evidence type="ECO:0000256" key="3">
    <source>
        <dbReference type="ARBA" id="ARBA00022692"/>
    </source>
</evidence>
<proteinExistence type="inferred from homology"/>
<dbReference type="PANTHER" id="PTHR28259:SF1">
    <property type="entry name" value="FLUORIDE EXPORT PROTEIN 1-RELATED"/>
    <property type="match status" value="1"/>
</dbReference>
<dbReference type="GO" id="GO:0140114">
    <property type="term" value="P:cellular detoxification of fluoride"/>
    <property type="evidence" value="ECO:0007669"/>
    <property type="project" value="UniProtKB-UniRule"/>
</dbReference>
<keyword evidence="4 9" id="KW-1133">Transmembrane helix</keyword>
<dbReference type="InterPro" id="IPR003691">
    <property type="entry name" value="FluC"/>
</dbReference>
<comment type="catalytic activity">
    <reaction evidence="8">
        <text>fluoride(in) = fluoride(out)</text>
        <dbReference type="Rhea" id="RHEA:76159"/>
        <dbReference type="ChEBI" id="CHEBI:17051"/>
    </reaction>
    <physiologicalReaction direction="left-to-right" evidence="8">
        <dbReference type="Rhea" id="RHEA:76160"/>
    </physiologicalReaction>
</comment>
<feature type="binding site" evidence="9">
    <location>
        <position position="77"/>
    </location>
    <ligand>
        <name>Na(+)</name>
        <dbReference type="ChEBI" id="CHEBI:29101"/>
        <note>structural</note>
    </ligand>
</feature>
<keyword evidence="11" id="KW-1185">Reference proteome</keyword>
<comment type="activity regulation">
    <text evidence="9">Na(+) is not transported, but it plays an essential structural role and its presence is essential for fluoride channel function.</text>
</comment>
<feature type="transmembrane region" description="Helical" evidence="9">
    <location>
        <begin position="36"/>
        <end position="55"/>
    </location>
</feature>
<dbReference type="RefSeq" id="WP_069293114.1">
    <property type="nucleotide sequence ID" value="NZ_CP140110.1"/>
</dbReference>
<comment type="caution">
    <text evidence="10">The sequence shown here is derived from an EMBL/GenBank/DDBJ whole genome shotgun (WGS) entry which is preliminary data.</text>
</comment>
<evidence type="ECO:0000313" key="10">
    <source>
        <dbReference type="EMBL" id="ODN30429.1"/>
    </source>
</evidence>
<dbReference type="GO" id="GO:0062054">
    <property type="term" value="F:fluoride channel activity"/>
    <property type="evidence" value="ECO:0007669"/>
    <property type="project" value="UniProtKB-UniRule"/>
</dbReference>
<comment type="similarity">
    <text evidence="7 9">Belongs to the fluoride channel Fluc/FEX (TC 1.A.43) family.</text>
</comment>
<dbReference type="STRING" id="1008305.A4H02_05190"/>
<evidence type="ECO:0000256" key="2">
    <source>
        <dbReference type="ARBA" id="ARBA00022475"/>
    </source>
</evidence>
<organism evidence="10 11">
    <name type="scientific">Fervidobacterium thailandense</name>
    <dbReference type="NCBI Taxonomy" id="1008305"/>
    <lineage>
        <taxon>Bacteria</taxon>
        <taxon>Thermotogati</taxon>
        <taxon>Thermotogota</taxon>
        <taxon>Thermotogae</taxon>
        <taxon>Thermotogales</taxon>
        <taxon>Fervidobacteriaceae</taxon>
        <taxon>Fervidobacterium</taxon>
    </lineage>
</organism>
<dbReference type="OrthoDB" id="9815830at2"/>
<evidence type="ECO:0000256" key="9">
    <source>
        <dbReference type="HAMAP-Rule" id="MF_00454"/>
    </source>
</evidence>
<dbReference type="Pfam" id="PF02537">
    <property type="entry name" value="CRCB"/>
    <property type="match status" value="1"/>
</dbReference>
<name>A0A1E3G2F6_9BACT</name>
<comment type="subcellular location">
    <subcellularLocation>
        <location evidence="1 9">Cell membrane</location>
        <topology evidence="1 9">Multi-pass membrane protein</topology>
    </subcellularLocation>
</comment>
<comment type="function">
    <text evidence="9">Fluoride-specific ion channel. Important for reducing fluoride concentration in the cell, thus reducing its toxicity.</text>
</comment>
<dbReference type="HAMAP" id="MF_00454">
    <property type="entry name" value="FluC"/>
    <property type="match status" value="1"/>
</dbReference>
<feature type="transmembrane region" description="Helical" evidence="9">
    <location>
        <begin position="67"/>
        <end position="85"/>
    </location>
</feature>
<keyword evidence="9" id="KW-0406">Ion transport</keyword>
<keyword evidence="3 9" id="KW-0812">Transmembrane</keyword>
<gene>
    <name evidence="9" type="primary">fluC</name>
    <name evidence="9" type="synonym">crcB</name>
    <name evidence="10" type="ORF">A4H02_05190</name>
</gene>
<keyword evidence="9" id="KW-0813">Transport</keyword>
<evidence type="ECO:0000313" key="11">
    <source>
        <dbReference type="Proteomes" id="UP000094570"/>
    </source>
</evidence>
<protein>
    <recommendedName>
        <fullName evidence="9">Fluoride-specific ion channel FluC</fullName>
    </recommendedName>
</protein>
<dbReference type="AlphaFoldDB" id="A0A1E3G2F6"/>
<keyword evidence="5 9" id="KW-0472">Membrane</keyword>
<feature type="binding site" evidence="9">
    <location>
        <position position="80"/>
    </location>
    <ligand>
        <name>Na(+)</name>
        <dbReference type="ChEBI" id="CHEBI:29101"/>
        <note>structural</note>
    </ligand>
</feature>
<dbReference type="NCBIfam" id="TIGR00494">
    <property type="entry name" value="crcB"/>
    <property type="match status" value="1"/>
</dbReference>
<accession>A0A1E3G2F6</accession>
<evidence type="ECO:0000256" key="5">
    <source>
        <dbReference type="ARBA" id="ARBA00023136"/>
    </source>
</evidence>
<evidence type="ECO:0000256" key="6">
    <source>
        <dbReference type="ARBA" id="ARBA00023303"/>
    </source>
</evidence>
<dbReference type="Proteomes" id="UP000094570">
    <property type="component" value="Unassembled WGS sequence"/>
</dbReference>
<keyword evidence="2 9" id="KW-1003">Cell membrane</keyword>
<dbReference type="EMBL" id="LWAF01000006">
    <property type="protein sequence ID" value="ODN30429.1"/>
    <property type="molecule type" value="Genomic_DNA"/>
</dbReference>
<dbReference type="PANTHER" id="PTHR28259">
    <property type="entry name" value="FLUORIDE EXPORT PROTEIN 1-RELATED"/>
    <property type="match status" value="1"/>
</dbReference>
<feature type="transmembrane region" description="Helical" evidence="9">
    <location>
        <begin position="105"/>
        <end position="127"/>
    </location>
</feature>
<dbReference type="GO" id="GO:0005886">
    <property type="term" value="C:plasma membrane"/>
    <property type="evidence" value="ECO:0007669"/>
    <property type="project" value="UniProtKB-SubCell"/>
</dbReference>
<reference evidence="11" key="1">
    <citation type="submission" date="2016-04" db="EMBL/GenBank/DDBJ databases">
        <title>The genome sequence project of a novel Fervidobacterium isolate from a hot spring in Thailand.</title>
        <authorList>
            <person name="Gonzalez J.M."/>
            <person name="Cuecas A."/>
            <person name="Kanoksilapatham W."/>
        </authorList>
    </citation>
    <scope>NUCLEOTIDE SEQUENCE [LARGE SCALE GENOMIC DNA]</scope>
    <source>
        <strain evidence="11">FC2004</strain>
    </source>
</reference>